<keyword evidence="1" id="KW-0378">Hydrolase</keyword>
<dbReference type="InterPro" id="IPR006379">
    <property type="entry name" value="HAD-SF_hydro_IIB"/>
</dbReference>
<dbReference type="SUPFAM" id="SSF56784">
    <property type="entry name" value="HAD-like"/>
    <property type="match status" value="1"/>
</dbReference>
<gene>
    <name evidence="1" type="primary">yidA_1</name>
    <name evidence="1" type="ORF">NCTC11087_00075</name>
</gene>
<protein>
    <submittedName>
        <fullName evidence="1">HAD phosphatase superfamily protein</fullName>
        <ecNumber evidence="1">3.1.3.-</ecNumber>
    </submittedName>
</protein>
<dbReference type="GO" id="GO:0016791">
    <property type="term" value="F:phosphatase activity"/>
    <property type="evidence" value="ECO:0007669"/>
    <property type="project" value="TreeGrafter"/>
</dbReference>
<dbReference type="Proteomes" id="UP000255523">
    <property type="component" value="Unassembled WGS sequence"/>
</dbReference>
<organism evidence="1 2">
    <name type="scientific">Faecalicoccus pleomorphus</name>
    <dbReference type="NCBI Taxonomy" id="1323"/>
    <lineage>
        <taxon>Bacteria</taxon>
        <taxon>Bacillati</taxon>
        <taxon>Bacillota</taxon>
        <taxon>Erysipelotrichia</taxon>
        <taxon>Erysipelotrichales</taxon>
        <taxon>Erysipelotrichaceae</taxon>
        <taxon>Faecalicoccus</taxon>
    </lineage>
</organism>
<dbReference type="InterPro" id="IPR023214">
    <property type="entry name" value="HAD_sf"/>
</dbReference>
<dbReference type="SFLD" id="SFLDG01140">
    <property type="entry name" value="C2.B:_Phosphomannomutase_and_P"/>
    <property type="match status" value="1"/>
</dbReference>
<keyword evidence="2" id="KW-1185">Reference proteome</keyword>
<evidence type="ECO:0000313" key="1">
    <source>
        <dbReference type="EMBL" id="SUO03223.1"/>
    </source>
</evidence>
<dbReference type="GO" id="GO:0005829">
    <property type="term" value="C:cytosol"/>
    <property type="evidence" value="ECO:0007669"/>
    <property type="project" value="TreeGrafter"/>
</dbReference>
<dbReference type="PANTHER" id="PTHR10000">
    <property type="entry name" value="PHOSPHOSERINE PHOSPHATASE"/>
    <property type="match status" value="1"/>
</dbReference>
<dbReference type="EC" id="3.1.3.-" evidence="1"/>
<dbReference type="AlphaFoldDB" id="A0A380LIX8"/>
<dbReference type="NCBIfam" id="TIGR00099">
    <property type="entry name" value="Cof-subfamily"/>
    <property type="match status" value="1"/>
</dbReference>
<dbReference type="OrthoDB" id="9781413at2"/>
<dbReference type="Gene3D" id="3.30.1240.10">
    <property type="match status" value="1"/>
</dbReference>
<dbReference type="RefSeq" id="WP_022790472.1">
    <property type="nucleotide sequence ID" value="NZ_UHFX01000003.1"/>
</dbReference>
<sequence>MIKAIVMDMDGTLLDSNNQILPKTKQALLELQEKEVRLILASGRSYTRLVPYAKELQMDSHHGYLLEVDGVAVYDIHHDQRKILRRMTIEEVRKVFLELMTLDCESMACFDDGVYDYFPDSIRAIKEKLRKEQGLPKDYPWTAGPWSWLADMRKGYPKITYLKDIDQIQPPINKLQVMQEEEKLESLYLYLVDRFPEFNVFRTAPRQLEILPKGVSKGETLGKIMKENGWSADEVIAFGDGENDVSLFDVVTCSYAMGQARSYVKEKAAHITLSNNEEGIWHALKKLGLIEE</sequence>
<name>A0A380LIX8_9FIRM</name>
<dbReference type="CDD" id="cd07516">
    <property type="entry name" value="HAD_Pase"/>
    <property type="match status" value="1"/>
</dbReference>
<proteinExistence type="predicted"/>
<evidence type="ECO:0000313" key="2">
    <source>
        <dbReference type="Proteomes" id="UP000255523"/>
    </source>
</evidence>
<dbReference type="Pfam" id="PF08282">
    <property type="entry name" value="Hydrolase_3"/>
    <property type="match status" value="1"/>
</dbReference>
<dbReference type="Gene3D" id="3.40.50.1000">
    <property type="entry name" value="HAD superfamily/HAD-like"/>
    <property type="match status" value="1"/>
</dbReference>
<accession>A0A380LIX8</accession>
<dbReference type="InterPro" id="IPR036412">
    <property type="entry name" value="HAD-like_sf"/>
</dbReference>
<dbReference type="InterPro" id="IPR000150">
    <property type="entry name" value="Cof"/>
</dbReference>
<dbReference type="PROSITE" id="PS01229">
    <property type="entry name" value="COF_2"/>
    <property type="match status" value="1"/>
</dbReference>
<dbReference type="EMBL" id="UHFX01000003">
    <property type="protein sequence ID" value="SUO03223.1"/>
    <property type="molecule type" value="Genomic_DNA"/>
</dbReference>
<dbReference type="NCBIfam" id="TIGR01484">
    <property type="entry name" value="HAD-SF-IIB"/>
    <property type="match status" value="2"/>
</dbReference>
<dbReference type="GeneID" id="77461076"/>
<dbReference type="PANTHER" id="PTHR10000:SF8">
    <property type="entry name" value="HAD SUPERFAMILY HYDROLASE-LIKE, TYPE 3"/>
    <property type="match status" value="1"/>
</dbReference>
<dbReference type="GO" id="GO:0000287">
    <property type="term" value="F:magnesium ion binding"/>
    <property type="evidence" value="ECO:0007669"/>
    <property type="project" value="TreeGrafter"/>
</dbReference>
<dbReference type="SFLD" id="SFLDS00003">
    <property type="entry name" value="Haloacid_Dehalogenase"/>
    <property type="match status" value="1"/>
</dbReference>
<reference evidence="1 2" key="1">
    <citation type="submission" date="2018-06" db="EMBL/GenBank/DDBJ databases">
        <authorList>
            <consortium name="Pathogen Informatics"/>
            <person name="Doyle S."/>
        </authorList>
    </citation>
    <scope>NUCLEOTIDE SEQUENCE [LARGE SCALE GENOMIC DNA]</scope>
    <source>
        <strain evidence="1 2">NCTC11087</strain>
    </source>
</reference>